<evidence type="ECO:0000256" key="1">
    <source>
        <dbReference type="SAM" id="MobiDB-lite"/>
    </source>
</evidence>
<feature type="compositionally biased region" description="Basic and acidic residues" evidence="1">
    <location>
        <begin position="103"/>
        <end position="112"/>
    </location>
</feature>
<dbReference type="Proteomes" id="UP000708347">
    <property type="component" value="Unassembled WGS sequence"/>
</dbReference>
<reference evidence="2 3" key="1">
    <citation type="submission" date="2019-05" db="EMBL/GenBank/DDBJ databases">
        <title>Mycolicibacterium sphagni ENV482 genome assembly.</title>
        <authorList>
            <person name="Chen W."/>
            <person name="Faulkner N.W."/>
            <person name="Hyman M.R."/>
        </authorList>
    </citation>
    <scope>NUCLEOTIDE SEQUENCE [LARGE SCALE GENOMIC DNA]</scope>
    <source>
        <strain evidence="2 3">ENV482</strain>
    </source>
</reference>
<accession>A0ABX2K7A9</accession>
<gene>
    <name evidence="2" type="ORF">FEG63_21365</name>
</gene>
<comment type="caution">
    <text evidence="2">The sequence shown here is derived from an EMBL/GenBank/DDBJ whole genome shotgun (WGS) entry which is preliminary data.</text>
</comment>
<protein>
    <recommendedName>
        <fullName evidence="4">Fur family transcriptional regulator</fullName>
    </recommendedName>
</protein>
<evidence type="ECO:0008006" key="4">
    <source>
        <dbReference type="Google" id="ProtNLM"/>
    </source>
</evidence>
<feature type="compositionally biased region" description="Polar residues" evidence="1">
    <location>
        <begin position="72"/>
        <end position="96"/>
    </location>
</feature>
<sequence length="112" mass="12298">MSNSPTTRRRQGEHLRAQLMAALAAAPAPMTTAELREHLDTQLGRPIVIEKIYRALVILAGRGEIHRVPTRGRNTQWASTPAAQRNSADTVSQQTADVPLRSTDGRPQRPAI</sequence>
<evidence type="ECO:0000313" key="3">
    <source>
        <dbReference type="Proteomes" id="UP000708347"/>
    </source>
</evidence>
<dbReference type="RefSeq" id="WP_174399832.1">
    <property type="nucleotide sequence ID" value="NZ_VBSB01000014.1"/>
</dbReference>
<feature type="region of interest" description="Disordered" evidence="1">
    <location>
        <begin position="70"/>
        <end position="112"/>
    </location>
</feature>
<dbReference type="EMBL" id="VBSB01000014">
    <property type="protein sequence ID" value="NTY62100.1"/>
    <property type="molecule type" value="Genomic_DNA"/>
</dbReference>
<proteinExistence type="predicted"/>
<name>A0ABX2K7A9_9MYCO</name>
<keyword evidence="3" id="KW-1185">Reference proteome</keyword>
<organism evidence="2 3">
    <name type="scientific">Mycolicibacterium sphagni</name>
    <dbReference type="NCBI Taxonomy" id="1786"/>
    <lineage>
        <taxon>Bacteria</taxon>
        <taxon>Bacillati</taxon>
        <taxon>Actinomycetota</taxon>
        <taxon>Actinomycetes</taxon>
        <taxon>Mycobacteriales</taxon>
        <taxon>Mycobacteriaceae</taxon>
        <taxon>Mycolicibacterium</taxon>
    </lineage>
</organism>
<evidence type="ECO:0000313" key="2">
    <source>
        <dbReference type="EMBL" id="NTY62100.1"/>
    </source>
</evidence>